<dbReference type="InterPro" id="IPR036873">
    <property type="entry name" value="Rhodanese-like_dom_sf"/>
</dbReference>
<sequence length="125" mass="14352">MIAILTILVSIVVWLLYKRYVPVRGVPCIQSFNHDIITIVDVRDYNESSNSNIPGAINIPVAYLDRYYNEINNKKIYIVAADHLEKNVSIRSLRKRGFSVMGYTLTECTCSDKKYYGGEDYYGVQ</sequence>
<dbReference type="EMBL" id="JAXOFX010000003">
    <property type="protein sequence ID" value="MDZ5471265.1"/>
    <property type="molecule type" value="Genomic_DNA"/>
</dbReference>
<evidence type="ECO:0000313" key="2">
    <source>
        <dbReference type="EMBL" id="MDZ5471265.1"/>
    </source>
</evidence>
<keyword evidence="3" id="KW-1185">Reference proteome</keyword>
<accession>A0ABU5IVV7</accession>
<dbReference type="Proteomes" id="UP001290455">
    <property type="component" value="Unassembled WGS sequence"/>
</dbReference>
<evidence type="ECO:0000313" key="3">
    <source>
        <dbReference type="Proteomes" id="UP001290455"/>
    </source>
</evidence>
<dbReference type="SUPFAM" id="SSF52821">
    <property type="entry name" value="Rhodanese/Cell cycle control phosphatase"/>
    <property type="match status" value="1"/>
</dbReference>
<reference evidence="2 3" key="1">
    <citation type="submission" date="2023-11" db="EMBL/GenBank/DDBJ databases">
        <title>Bacillus jintuensis, isolated from a mudflat on the Beibu Gulf coast.</title>
        <authorList>
            <person name="Li M."/>
        </authorList>
    </citation>
    <scope>NUCLEOTIDE SEQUENCE [LARGE SCALE GENOMIC DNA]</scope>
    <source>
        <strain evidence="2 3">31A1R</strain>
    </source>
</reference>
<evidence type="ECO:0000259" key="1">
    <source>
        <dbReference type="PROSITE" id="PS50206"/>
    </source>
</evidence>
<gene>
    <name evidence="2" type="ORF">SM124_05850</name>
</gene>
<organism evidence="2 3">
    <name type="scientific">Robertmurraya mangrovi</name>
    <dbReference type="NCBI Taxonomy" id="3098077"/>
    <lineage>
        <taxon>Bacteria</taxon>
        <taxon>Bacillati</taxon>
        <taxon>Bacillota</taxon>
        <taxon>Bacilli</taxon>
        <taxon>Bacillales</taxon>
        <taxon>Bacillaceae</taxon>
        <taxon>Robertmurraya</taxon>
    </lineage>
</organism>
<dbReference type="Gene3D" id="3.40.250.10">
    <property type="entry name" value="Rhodanese-like domain"/>
    <property type="match status" value="1"/>
</dbReference>
<name>A0ABU5IVV7_9BACI</name>
<dbReference type="InterPro" id="IPR001763">
    <property type="entry name" value="Rhodanese-like_dom"/>
</dbReference>
<feature type="domain" description="Rhodanese" evidence="1">
    <location>
        <begin position="33"/>
        <end position="79"/>
    </location>
</feature>
<comment type="caution">
    <text evidence="2">The sequence shown here is derived from an EMBL/GenBank/DDBJ whole genome shotgun (WGS) entry which is preliminary data.</text>
</comment>
<dbReference type="RefSeq" id="WP_322445567.1">
    <property type="nucleotide sequence ID" value="NZ_JAXOFX010000003.1"/>
</dbReference>
<protein>
    <recommendedName>
        <fullName evidence="1">Rhodanese domain-containing protein</fullName>
    </recommendedName>
</protein>
<dbReference type="Pfam" id="PF00581">
    <property type="entry name" value="Rhodanese"/>
    <property type="match status" value="1"/>
</dbReference>
<proteinExistence type="predicted"/>
<dbReference type="PROSITE" id="PS50206">
    <property type="entry name" value="RHODANESE_3"/>
    <property type="match status" value="1"/>
</dbReference>